<dbReference type="GO" id="GO:0043041">
    <property type="term" value="P:amino acid activation for nonribosomal peptide biosynthetic process"/>
    <property type="evidence" value="ECO:0007669"/>
    <property type="project" value="TreeGrafter"/>
</dbReference>
<keyword evidence="5" id="KW-0596">Phosphopantetheine</keyword>
<dbReference type="GO" id="GO:0005737">
    <property type="term" value="C:cytoplasm"/>
    <property type="evidence" value="ECO:0007669"/>
    <property type="project" value="TreeGrafter"/>
</dbReference>
<comment type="pathway">
    <text evidence="2">Siderophore biosynthesis; mycobactin biosynthesis.</text>
</comment>
<dbReference type="InterPro" id="IPR036736">
    <property type="entry name" value="ACP-like_sf"/>
</dbReference>
<dbReference type="Gene3D" id="3.40.50.980">
    <property type="match status" value="2"/>
</dbReference>
<dbReference type="InterPro" id="IPR044894">
    <property type="entry name" value="TubC_N_sf"/>
</dbReference>
<evidence type="ECO:0000259" key="9">
    <source>
        <dbReference type="PROSITE" id="PS50075"/>
    </source>
</evidence>
<evidence type="ECO:0000256" key="4">
    <source>
        <dbReference type="ARBA" id="ARBA00016743"/>
    </source>
</evidence>
<evidence type="ECO:0000256" key="3">
    <source>
        <dbReference type="ARBA" id="ARBA00007380"/>
    </source>
</evidence>
<dbReference type="Pfam" id="PF18563">
    <property type="entry name" value="TubC_N"/>
    <property type="match status" value="1"/>
</dbReference>
<dbReference type="CDD" id="cd19535">
    <property type="entry name" value="Cyc_NRPS"/>
    <property type="match status" value="1"/>
</dbReference>
<dbReference type="GO" id="GO:0031177">
    <property type="term" value="F:phosphopantetheine binding"/>
    <property type="evidence" value="ECO:0007669"/>
    <property type="project" value="TreeGrafter"/>
</dbReference>
<protein>
    <recommendedName>
        <fullName evidence="4">Phenyloxazoline synthase MbtB</fullName>
    </recommendedName>
    <alternativeName>
        <fullName evidence="8">Mycobactin synthetase protein B</fullName>
    </alternativeName>
</protein>
<dbReference type="Gene3D" id="1.10.1200.10">
    <property type="entry name" value="ACP-like"/>
    <property type="match status" value="1"/>
</dbReference>
<dbReference type="InterPro" id="IPR010071">
    <property type="entry name" value="AA_adenyl_dom"/>
</dbReference>
<evidence type="ECO:0000313" key="10">
    <source>
        <dbReference type="EMBL" id="KAA2265804.1"/>
    </source>
</evidence>
<dbReference type="Pfam" id="PF00550">
    <property type="entry name" value="PP-binding"/>
    <property type="match status" value="1"/>
</dbReference>
<dbReference type="Pfam" id="PF08242">
    <property type="entry name" value="Methyltransf_12"/>
    <property type="match status" value="1"/>
</dbReference>
<dbReference type="InterPro" id="IPR001031">
    <property type="entry name" value="Thioesterase"/>
</dbReference>
<dbReference type="InterPro" id="IPR001242">
    <property type="entry name" value="Condensation_dom"/>
</dbReference>
<dbReference type="InterPro" id="IPR000873">
    <property type="entry name" value="AMP-dep_synth/lig_dom"/>
</dbReference>
<dbReference type="Gene3D" id="3.40.50.150">
    <property type="entry name" value="Vaccinia Virus protein VP39"/>
    <property type="match status" value="1"/>
</dbReference>
<dbReference type="InterPro" id="IPR013217">
    <property type="entry name" value="Methyltransf_12"/>
</dbReference>
<dbReference type="PROSITE" id="PS00012">
    <property type="entry name" value="PHOSPHOPANTETHEINE"/>
    <property type="match status" value="1"/>
</dbReference>
<dbReference type="InterPro" id="IPR045851">
    <property type="entry name" value="AMP-bd_C_sf"/>
</dbReference>
<accession>A0A5B2XSD8</accession>
<keyword evidence="11" id="KW-1185">Reference proteome</keyword>
<dbReference type="PROSITE" id="PS00455">
    <property type="entry name" value="AMP_BINDING"/>
    <property type="match status" value="1"/>
</dbReference>
<dbReference type="GO" id="GO:0016874">
    <property type="term" value="F:ligase activity"/>
    <property type="evidence" value="ECO:0007669"/>
    <property type="project" value="UniProtKB-KW"/>
</dbReference>
<dbReference type="Gene3D" id="1.10.10.1830">
    <property type="entry name" value="Non-ribosomal peptide synthase, adenylation domain"/>
    <property type="match status" value="1"/>
</dbReference>
<dbReference type="Gene3D" id="3.40.50.1820">
    <property type="entry name" value="alpha/beta hydrolase"/>
    <property type="match status" value="1"/>
</dbReference>
<dbReference type="OrthoDB" id="2472181at2"/>
<dbReference type="NCBIfam" id="TIGR01733">
    <property type="entry name" value="AA-adenyl-dom"/>
    <property type="match status" value="1"/>
</dbReference>
<dbReference type="InterPro" id="IPR009081">
    <property type="entry name" value="PP-bd_ACP"/>
</dbReference>
<dbReference type="Pfam" id="PF00668">
    <property type="entry name" value="Condensation"/>
    <property type="match status" value="1"/>
</dbReference>
<dbReference type="InterPro" id="IPR023213">
    <property type="entry name" value="CAT-like_dom_sf"/>
</dbReference>
<keyword evidence="7" id="KW-0436">Ligase</keyword>
<evidence type="ECO:0000256" key="5">
    <source>
        <dbReference type="ARBA" id="ARBA00022450"/>
    </source>
</evidence>
<evidence type="ECO:0000313" key="11">
    <source>
        <dbReference type="Proteomes" id="UP000323454"/>
    </source>
</evidence>
<dbReference type="InterPro" id="IPR029058">
    <property type="entry name" value="AB_hydrolase_fold"/>
</dbReference>
<dbReference type="Gene3D" id="3.30.559.30">
    <property type="entry name" value="Nonribosomal peptide synthetase, condensation domain"/>
    <property type="match status" value="1"/>
</dbReference>
<dbReference type="EMBL" id="VUOB01000005">
    <property type="protein sequence ID" value="KAA2265804.1"/>
    <property type="molecule type" value="Genomic_DNA"/>
</dbReference>
<dbReference type="Gene3D" id="2.30.38.10">
    <property type="entry name" value="Luciferase, Domain 3"/>
    <property type="match status" value="1"/>
</dbReference>
<dbReference type="SUPFAM" id="SSF53474">
    <property type="entry name" value="alpha/beta-Hydrolases"/>
    <property type="match status" value="1"/>
</dbReference>
<dbReference type="Pfam" id="PF00501">
    <property type="entry name" value="AMP-binding"/>
    <property type="match status" value="1"/>
</dbReference>
<dbReference type="PANTHER" id="PTHR45527:SF10">
    <property type="entry name" value="PYOCHELIN SYNTHASE PCHF"/>
    <property type="match status" value="1"/>
</dbReference>
<reference evidence="10 11" key="2">
    <citation type="submission" date="2019-09" db="EMBL/GenBank/DDBJ databases">
        <authorList>
            <person name="Jin C."/>
        </authorList>
    </citation>
    <scope>NUCLEOTIDE SEQUENCE [LARGE SCALE GENOMIC DNA]</scope>
    <source>
        <strain evidence="10 11">AN110305</strain>
    </source>
</reference>
<dbReference type="PROSITE" id="PS50075">
    <property type="entry name" value="CARRIER"/>
    <property type="match status" value="1"/>
</dbReference>
<dbReference type="Gene3D" id="3.30.559.10">
    <property type="entry name" value="Chloramphenicol acetyltransferase-like domain"/>
    <property type="match status" value="1"/>
</dbReference>
<reference evidence="10 11" key="1">
    <citation type="submission" date="2019-09" db="EMBL/GenBank/DDBJ databases">
        <title>Goodfellowia gen. nov., a new genus of the Pseudonocardineae related to Actinoalloteichus, containing Goodfellowia coeruleoviolacea gen. nov., comb. nov. gen. nov., comb. nov.</title>
        <authorList>
            <person name="Labeda D."/>
        </authorList>
    </citation>
    <scope>NUCLEOTIDE SEQUENCE [LARGE SCALE GENOMIC DNA]</scope>
    <source>
        <strain evidence="10 11">AN110305</strain>
    </source>
</reference>
<comment type="caution">
    <text evidence="10">The sequence shown here is derived from an EMBL/GenBank/DDBJ whole genome shotgun (WGS) entry which is preliminary data.</text>
</comment>
<dbReference type="InterPro" id="IPR006162">
    <property type="entry name" value="Ppantetheine_attach_site"/>
</dbReference>
<dbReference type="GO" id="GO:0009403">
    <property type="term" value="P:toxin biosynthetic process"/>
    <property type="evidence" value="ECO:0007669"/>
    <property type="project" value="UniProtKB-ARBA"/>
</dbReference>
<name>A0A5B2XSD8_9PSEU</name>
<dbReference type="CDD" id="cd02440">
    <property type="entry name" value="AdoMet_MTases"/>
    <property type="match status" value="1"/>
</dbReference>
<evidence type="ECO:0000256" key="7">
    <source>
        <dbReference type="ARBA" id="ARBA00022598"/>
    </source>
</evidence>
<organism evidence="10 11">
    <name type="scientific">Solihabitans fulvus</name>
    <dbReference type="NCBI Taxonomy" id="1892852"/>
    <lineage>
        <taxon>Bacteria</taxon>
        <taxon>Bacillati</taxon>
        <taxon>Actinomycetota</taxon>
        <taxon>Actinomycetes</taxon>
        <taxon>Pseudonocardiales</taxon>
        <taxon>Pseudonocardiaceae</taxon>
        <taxon>Solihabitans</taxon>
    </lineage>
</organism>
<dbReference type="SUPFAM" id="SSF47336">
    <property type="entry name" value="ACP-like"/>
    <property type="match status" value="1"/>
</dbReference>
<keyword evidence="6" id="KW-0597">Phosphoprotein</keyword>
<dbReference type="InterPro" id="IPR041464">
    <property type="entry name" value="TubC_N"/>
</dbReference>
<gene>
    <name evidence="10" type="ORF">F0L68_04400</name>
</gene>
<proteinExistence type="inferred from homology"/>
<dbReference type="FunFam" id="3.40.50.12780:FF:000012">
    <property type="entry name" value="Non-ribosomal peptide synthetase"/>
    <property type="match status" value="1"/>
</dbReference>
<dbReference type="PANTHER" id="PTHR45527">
    <property type="entry name" value="NONRIBOSOMAL PEPTIDE SYNTHETASE"/>
    <property type="match status" value="1"/>
</dbReference>
<sequence>MTTEDLRGPVEVLADLESMGVELWLDGAILRYRAPHGVMTAERLAALRARRQEVIGALEAAARPTAVRPDPAGRYEPFPLTDVQSAYLTGRGGGFPYGAVGCHGYGELRFDQVEPARLEAAWRALVDRHDMLRAVVGADGTQQVREQVPAYRIRVVDLGAATAEQLRAAIETTRADLDHRVYQPGEWPLFDLVLTRSDAAAILHFSIDFLVADFVSIQQLLAELDALYRDPAALPAGLEITFRDVLLADRAARSGPTAHRDRAYWWDRIDTLPGPPDVPVLPVERALPRFRRLVAALSGPEWTLLRDRARTAGVTPTCAVLAAYAEVIRKWCRRKDFTLNVTVLNRPGAHPQIGQVVGDFTSVELLAVRHQSGEPFRDRAARIQATLWEDMDHRSCSGIDVMRELRKRGADGLTIFPFVFTSSVGLARDREAGGGIERLVHGISQTPQVWLDCQVMEHATGLSFNWDVREGVFSDGLPEAMFDAFEALLRDLAASARPWDAAGAVPVPAAQLASRPPADAAAAIGESLLPDGVLARAREHPDRPAVHAGDRTLTYRELVGWAGAVAAAIRGWGTPAGSIVAVAMDKGARQVAAVLGVLFSGCAYVPIETSQPIARQRRILADVGAVGLLTQSWRPGETHGLPSVAVDTLPNSTEPPTVTGAAPDDLAYVIYTSGSTGSPKGVTITHRAALNTIDEVNRRFEVGPGDRVLGLSNLAFDLSVYDIFGTLSAGGCLVLPDADRRTDPAHWADLIDQHGITLWNSVPAQFEMLIAYLRTEPDRVLATLRLALLSGDWILVSLPPAARLRLPGLRLISLGGATEASIWSIMHPIEPADEGAASIPYGRPLANQTVEVLDADLDPVPDLVAGELFIGGAGLSTGYLGDAEKTAERFITHPVSGRRLYRTGDLGRYLPGGAIEFLGREDSQVKIRGHRVELAEVEAALVGHPAVRAAAVVAVGQRPDPVRLAAFVEPAAREPVAAGVDALRTAAVEGSRALRAEVRDDEMLAFAHALDATALAQMLHALCQEGLFADPARAHTMGDILTGARVAPRHHRLVRRWVRALAEEGLLDHDEEADTYRRIAEADGTTVAAGWRRVEGLVPEVERRTELIQYFRTTARHLSELIRGELDPLTLLFPEGRTEIHEVAYNGMFLSRYVNRLLIGVATELAGRHDAAAGPFQVLEVGAGVGGTSVDLIPALAGFDVAYRFTDVSEFFLNNARNRFRDHPWVSYGRFDMNQDFRTQRLPPNSYDLIVCANVLHYAHGADATLATLRELLRPGGWILFIEATRDSYQIMTSMEFLFDEGIGEFDDVRRAGEQTFLTRPQWLAALRAAGADGVLSLPEDDPITDQMGMHVFAARFKSDRCPVTRADVEHHLTGQLPDHMLPYQLQVVDRLPLTGNGKVDRGALRSWLAAGERTGAAAGGGEPPAGELEQRLARVWQRMLRVERIGRAQNFFELGGDSLLAAQLAGEIREHVPEAAGIFYDDMLRLILQSSTVASLAARMGSAPDRCGEPPVPDRPSSLVPLGPGTGTVVVVHDGTGTLAAYRPLLERLDGAALAGLVVADPDRYLGTVPTALLDQVAAEYTQALRAAGHDRLRLVGHGFGGILAAELARQLTEVGVRVERLVVVATEPPGPSGDGDAPSLLRREFGAEPPADVELDVALEVFRHSTAAAAQPLLPYAGDITLVRPRTAGPQLTAYWAEICLGDLEIVDVDATAGDCLLAATQALAELLGDAP</sequence>
<dbReference type="FunFam" id="3.30.559.30:FF:000006">
    <property type="entry name" value="Yersiniabactin polyketide/non-ribosomal peptide synthetase"/>
    <property type="match status" value="1"/>
</dbReference>
<evidence type="ECO:0000256" key="8">
    <source>
        <dbReference type="ARBA" id="ARBA00033440"/>
    </source>
</evidence>
<dbReference type="SUPFAM" id="SSF53335">
    <property type="entry name" value="S-adenosyl-L-methionine-dependent methyltransferases"/>
    <property type="match status" value="1"/>
</dbReference>
<feature type="domain" description="Carrier" evidence="9">
    <location>
        <begin position="1424"/>
        <end position="1505"/>
    </location>
</feature>
<evidence type="ECO:0000256" key="6">
    <source>
        <dbReference type="ARBA" id="ARBA00022553"/>
    </source>
</evidence>
<comment type="cofactor">
    <cofactor evidence="1">
        <name>pantetheine 4'-phosphate</name>
        <dbReference type="ChEBI" id="CHEBI:47942"/>
    </cofactor>
</comment>
<dbReference type="Gene3D" id="3.30.300.30">
    <property type="match status" value="1"/>
</dbReference>
<dbReference type="GO" id="GO:0000036">
    <property type="term" value="F:acyl carrier activity"/>
    <property type="evidence" value="ECO:0007669"/>
    <property type="project" value="TreeGrafter"/>
</dbReference>
<comment type="similarity">
    <text evidence="3">Belongs to the ATP-dependent AMP-binding enzyme family. MbtB subfamily.</text>
</comment>
<evidence type="ECO:0000256" key="2">
    <source>
        <dbReference type="ARBA" id="ARBA00005102"/>
    </source>
</evidence>
<dbReference type="SUPFAM" id="SSF52777">
    <property type="entry name" value="CoA-dependent acyltransferases"/>
    <property type="match status" value="2"/>
</dbReference>
<evidence type="ECO:0000256" key="1">
    <source>
        <dbReference type="ARBA" id="ARBA00001957"/>
    </source>
</evidence>
<dbReference type="InterPro" id="IPR029063">
    <property type="entry name" value="SAM-dependent_MTases_sf"/>
</dbReference>
<dbReference type="Pfam" id="PF00975">
    <property type="entry name" value="Thioesterase"/>
    <property type="match status" value="1"/>
</dbReference>
<dbReference type="InterPro" id="IPR057737">
    <property type="entry name" value="Condensation_MtbB-like"/>
</dbReference>
<dbReference type="SUPFAM" id="SSF56801">
    <property type="entry name" value="Acetyl-CoA synthetase-like"/>
    <property type="match status" value="1"/>
</dbReference>
<dbReference type="InterPro" id="IPR020845">
    <property type="entry name" value="AMP-binding_CS"/>
</dbReference>
<dbReference type="RefSeq" id="WP_149848089.1">
    <property type="nucleotide sequence ID" value="NZ_VUOB01000005.1"/>
</dbReference>
<dbReference type="FunFam" id="3.30.559.10:FF:000023">
    <property type="entry name" value="Non-ribosomal peptide synthetase"/>
    <property type="match status" value="1"/>
</dbReference>
<dbReference type="Proteomes" id="UP000323454">
    <property type="component" value="Unassembled WGS sequence"/>
</dbReference>